<dbReference type="Gene3D" id="3.90.230.10">
    <property type="entry name" value="Creatinase/methionine aminopeptidase superfamily"/>
    <property type="match status" value="1"/>
</dbReference>
<dbReference type="InterPro" id="IPR036005">
    <property type="entry name" value="Creatinase/aminopeptidase-like"/>
</dbReference>
<dbReference type="InterPro" id="IPR029149">
    <property type="entry name" value="Creatin/AminoP/Spt16_N"/>
</dbReference>
<dbReference type="InterPro" id="IPR000994">
    <property type="entry name" value="Pept_M24"/>
</dbReference>
<dbReference type="EMBL" id="UINC01000907">
    <property type="protein sequence ID" value="SUZ63073.1"/>
    <property type="molecule type" value="Genomic_DNA"/>
</dbReference>
<dbReference type="PANTHER" id="PTHR46112">
    <property type="entry name" value="AMINOPEPTIDASE"/>
    <property type="match status" value="1"/>
</dbReference>
<evidence type="ECO:0000313" key="2">
    <source>
        <dbReference type="EMBL" id="SUZ63073.1"/>
    </source>
</evidence>
<dbReference type="Pfam" id="PF00557">
    <property type="entry name" value="Peptidase_M24"/>
    <property type="match status" value="1"/>
</dbReference>
<protein>
    <recommendedName>
        <fullName evidence="1">Peptidase M24 domain-containing protein</fullName>
    </recommendedName>
</protein>
<dbReference type="AlphaFoldDB" id="A0A381PC59"/>
<accession>A0A381PC59</accession>
<feature type="domain" description="Peptidase M24" evidence="1">
    <location>
        <begin position="159"/>
        <end position="369"/>
    </location>
</feature>
<organism evidence="2">
    <name type="scientific">marine metagenome</name>
    <dbReference type="NCBI Taxonomy" id="408172"/>
    <lineage>
        <taxon>unclassified sequences</taxon>
        <taxon>metagenomes</taxon>
        <taxon>ecological metagenomes</taxon>
    </lineage>
</organism>
<dbReference type="PANTHER" id="PTHR46112:SF3">
    <property type="entry name" value="AMINOPEPTIDASE YPDF"/>
    <property type="match status" value="1"/>
</dbReference>
<gene>
    <name evidence="2" type="ORF">METZ01_LOCUS15927</name>
</gene>
<proteinExistence type="predicted"/>
<sequence length="393" mass="43245">MSDADQVARVQAALQKADLEGWLFFDFRGQNPIATAMLGLGWTSRRSFTLIPAEGDPVTLIHAIEHSSWRHWPWEIIDYAGWREMESRLSELIGGRKRLAMEISPRSSVPTLDRVPSGILELLQEAGVEPVSSGNLVSTFHSVWSEEQLEVHRVSAETARAVAMDAFTRAAEYARLSKPLLEGQLGGWIREELAVRGMSVDADAHVAIGPNAADPHYDPRDGGDAIAAGEVLLIDLWGKPTEGGVFADQTWMGILSDGVPDRLQTIWEAVRGAREAGIDFLRSCHDDGRAARGYEVDDVCRGFIVDRDFGEFFVHRTGHSMDIELHGSGPNLDNLETRDDRLLVRGVGFSVEPGIYIPGDVGVRSEINVHWGAGGPEVTPRERQDEILVLLGN</sequence>
<evidence type="ECO:0000259" key="1">
    <source>
        <dbReference type="Pfam" id="PF00557"/>
    </source>
</evidence>
<reference evidence="2" key="1">
    <citation type="submission" date="2018-05" db="EMBL/GenBank/DDBJ databases">
        <authorList>
            <person name="Lanie J.A."/>
            <person name="Ng W.-L."/>
            <person name="Kazmierczak K.M."/>
            <person name="Andrzejewski T.M."/>
            <person name="Davidsen T.M."/>
            <person name="Wayne K.J."/>
            <person name="Tettelin H."/>
            <person name="Glass J.I."/>
            <person name="Rusch D."/>
            <person name="Podicherti R."/>
            <person name="Tsui H.-C.T."/>
            <person name="Winkler M.E."/>
        </authorList>
    </citation>
    <scope>NUCLEOTIDE SEQUENCE</scope>
</reference>
<dbReference type="SUPFAM" id="SSF55920">
    <property type="entry name" value="Creatinase/aminopeptidase"/>
    <property type="match status" value="1"/>
</dbReference>
<dbReference type="SUPFAM" id="SSF53092">
    <property type="entry name" value="Creatinase/prolidase N-terminal domain"/>
    <property type="match status" value="1"/>
</dbReference>
<name>A0A381PC59_9ZZZZ</name>
<dbReference type="InterPro" id="IPR050659">
    <property type="entry name" value="Peptidase_M24B"/>
</dbReference>